<keyword evidence="3" id="KW-1185">Reference proteome</keyword>
<feature type="chain" id="PRO_5039294865" description="Lipoprotein" evidence="1">
    <location>
        <begin position="29"/>
        <end position="189"/>
    </location>
</feature>
<name>A0A1H1TP92_9ACTN</name>
<protein>
    <recommendedName>
        <fullName evidence="4">Lipoprotein</fullName>
    </recommendedName>
</protein>
<evidence type="ECO:0000313" key="3">
    <source>
        <dbReference type="Proteomes" id="UP000198688"/>
    </source>
</evidence>
<dbReference type="OrthoDB" id="4545136at2"/>
<feature type="signal peptide" evidence="1">
    <location>
        <begin position="1"/>
        <end position="28"/>
    </location>
</feature>
<sequence length="189" mass="20459">MADIRRRLRAACAAVLVAALTAACDTTAQFAPSLPVEAGFRVDAGVLKVWTGTPCPGVLAVTLIFDVGTSGSAKQVWTVPKPGVLLERMDLLTTAGESFPDPYSYPEGVLQVEEPMPTDYDWTKAESLNFAVDGPPSFGARIDVPRMLRESPEHPPESYFFGRSGWLTAADVQRENLKSFLTICTPDPK</sequence>
<accession>A0A1H1TP92</accession>
<evidence type="ECO:0008006" key="4">
    <source>
        <dbReference type="Google" id="ProtNLM"/>
    </source>
</evidence>
<dbReference type="Proteomes" id="UP000198688">
    <property type="component" value="Chromosome I"/>
</dbReference>
<proteinExistence type="predicted"/>
<dbReference type="PROSITE" id="PS51257">
    <property type="entry name" value="PROKAR_LIPOPROTEIN"/>
    <property type="match status" value="1"/>
</dbReference>
<evidence type="ECO:0000313" key="2">
    <source>
        <dbReference type="EMBL" id="SDS61871.1"/>
    </source>
</evidence>
<dbReference type="RefSeq" id="WP_092542346.1">
    <property type="nucleotide sequence ID" value="NZ_BOMJ01000020.1"/>
</dbReference>
<dbReference type="STRING" id="113562.SAMN04489716_1194"/>
<evidence type="ECO:0000256" key="1">
    <source>
        <dbReference type="SAM" id="SignalP"/>
    </source>
</evidence>
<gene>
    <name evidence="2" type="ORF">SAMN04489716_1194</name>
</gene>
<organism evidence="2 3">
    <name type="scientific">Actinoplanes derwentensis</name>
    <dbReference type="NCBI Taxonomy" id="113562"/>
    <lineage>
        <taxon>Bacteria</taxon>
        <taxon>Bacillati</taxon>
        <taxon>Actinomycetota</taxon>
        <taxon>Actinomycetes</taxon>
        <taxon>Micromonosporales</taxon>
        <taxon>Micromonosporaceae</taxon>
        <taxon>Actinoplanes</taxon>
    </lineage>
</organism>
<dbReference type="AlphaFoldDB" id="A0A1H1TP92"/>
<dbReference type="EMBL" id="LT629758">
    <property type="protein sequence ID" value="SDS61871.1"/>
    <property type="molecule type" value="Genomic_DNA"/>
</dbReference>
<keyword evidence="1" id="KW-0732">Signal</keyword>
<reference evidence="2 3" key="1">
    <citation type="submission" date="2016-10" db="EMBL/GenBank/DDBJ databases">
        <authorList>
            <person name="de Groot N.N."/>
        </authorList>
    </citation>
    <scope>NUCLEOTIDE SEQUENCE [LARGE SCALE GENOMIC DNA]</scope>
    <source>
        <strain evidence="2 3">DSM 43941</strain>
    </source>
</reference>